<dbReference type="Proteomes" id="UP000187283">
    <property type="component" value="Unassembled WGS sequence"/>
</dbReference>
<name>A0A1R1X6N6_9FUNG</name>
<accession>A0A1R1X6N6</accession>
<evidence type="ECO:0000313" key="3">
    <source>
        <dbReference type="Proteomes" id="UP000187283"/>
    </source>
</evidence>
<gene>
    <name evidence="1" type="ORF">AYI70_g10410</name>
    <name evidence="2" type="ORF">AYI70_g2487</name>
</gene>
<keyword evidence="3" id="KW-1185">Reference proteome</keyword>
<dbReference type="EMBL" id="LSSN01005068">
    <property type="protein sequence ID" value="OMJ10303.1"/>
    <property type="molecule type" value="Genomic_DNA"/>
</dbReference>
<comment type="caution">
    <text evidence="1">The sequence shown here is derived from an EMBL/GenBank/DDBJ whole genome shotgun (WGS) entry which is preliminary data.</text>
</comment>
<dbReference type="OrthoDB" id="5545891at2759"/>
<dbReference type="AlphaFoldDB" id="A0A1R1X6N6"/>
<evidence type="ECO:0000313" key="2">
    <source>
        <dbReference type="EMBL" id="OMJ23082.1"/>
    </source>
</evidence>
<protein>
    <submittedName>
        <fullName evidence="1">Uncharacterized protein</fullName>
    </submittedName>
</protein>
<proteinExistence type="predicted"/>
<evidence type="ECO:0000313" key="1">
    <source>
        <dbReference type="EMBL" id="OMJ10303.1"/>
    </source>
</evidence>
<organism evidence="1 3">
    <name type="scientific">Smittium culicis</name>
    <dbReference type="NCBI Taxonomy" id="133412"/>
    <lineage>
        <taxon>Eukaryota</taxon>
        <taxon>Fungi</taxon>
        <taxon>Fungi incertae sedis</taxon>
        <taxon>Zoopagomycota</taxon>
        <taxon>Kickxellomycotina</taxon>
        <taxon>Harpellomycetes</taxon>
        <taxon>Harpellales</taxon>
        <taxon>Legeriomycetaceae</taxon>
        <taxon>Smittium</taxon>
    </lineage>
</organism>
<sequence length="104" mass="11751">MLASTVKVLLSNITSNVTQTRLGNLYKGLDLSVKPEQVLESEVKPLLNQKTFVLSCLRSQQQNVNEFGLFTGVKRLLFQRIHAETQTMRRTTAKKIVETNSKNS</sequence>
<dbReference type="EMBL" id="LSSN01000610">
    <property type="protein sequence ID" value="OMJ23082.1"/>
    <property type="molecule type" value="Genomic_DNA"/>
</dbReference>
<reference evidence="1 3" key="1">
    <citation type="submission" date="2017-01" db="EMBL/GenBank/DDBJ databases">
        <authorList>
            <person name="Mah S.A."/>
            <person name="Swanson W.J."/>
            <person name="Moy G.W."/>
            <person name="Vacquier V.D."/>
        </authorList>
    </citation>
    <scope>NUCLEOTIDE SEQUENCE [LARGE SCALE GENOMIC DNA]</scope>
    <source>
        <strain evidence="1 3">GSMNP</strain>
    </source>
</reference>